<dbReference type="SMART" id="SM00354">
    <property type="entry name" value="HTH_LACI"/>
    <property type="match status" value="1"/>
</dbReference>
<dbReference type="CDD" id="cd06267">
    <property type="entry name" value="PBP1_LacI_sugar_binding-like"/>
    <property type="match status" value="1"/>
</dbReference>
<dbReference type="Proteomes" id="UP001589748">
    <property type="component" value="Unassembled WGS sequence"/>
</dbReference>
<dbReference type="Pfam" id="PF13377">
    <property type="entry name" value="Peripla_BP_3"/>
    <property type="match status" value="1"/>
</dbReference>
<evidence type="ECO:0000256" key="2">
    <source>
        <dbReference type="ARBA" id="ARBA00023015"/>
    </source>
</evidence>
<dbReference type="InterPro" id="IPR028082">
    <property type="entry name" value="Peripla_BP_I"/>
</dbReference>
<keyword evidence="4" id="KW-0804">Transcription</keyword>
<proteinExistence type="predicted"/>
<dbReference type="InterPro" id="IPR046335">
    <property type="entry name" value="LacI/GalR-like_sensor"/>
</dbReference>
<dbReference type="InterPro" id="IPR010982">
    <property type="entry name" value="Lambda_DNA-bd_dom_sf"/>
</dbReference>
<accession>A0ABV5LPI2</accession>
<feature type="compositionally biased region" description="Low complexity" evidence="5">
    <location>
        <begin position="341"/>
        <end position="359"/>
    </location>
</feature>
<name>A0ABV5LPI2_9ACTN</name>
<feature type="domain" description="HTH lacI-type" evidence="6">
    <location>
        <begin position="17"/>
        <end position="71"/>
    </location>
</feature>
<evidence type="ECO:0000313" key="8">
    <source>
        <dbReference type="Proteomes" id="UP001589748"/>
    </source>
</evidence>
<protein>
    <submittedName>
        <fullName evidence="7">LacI family DNA-binding transcriptional regulator</fullName>
    </submittedName>
</protein>
<dbReference type="InterPro" id="IPR000843">
    <property type="entry name" value="HTH_LacI"/>
</dbReference>
<keyword evidence="1" id="KW-0678">Repressor</keyword>
<organism evidence="7 8">
    <name type="scientific">Kineococcus gynurae</name>
    <dbReference type="NCBI Taxonomy" id="452979"/>
    <lineage>
        <taxon>Bacteria</taxon>
        <taxon>Bacillati</taxon>
        <taxon>Actinomycetota</taxon>
        <taxon>Actinomycetes</taxon>
        <taxon>Kineosporiales</taxon>
        <taxon>Kineosporiaceae</taxon>
        <taxon>Kineococcus</taxon>
    </lineage>
</organism>
<dbReference type="SUPFAM" id="SSF47413">
    <property type="entry name" value="lambda repressor-like DNA-binding domains"/>
    <property type="match status" value="1"/>
</dbReference>
<dbReference type="Gene3D" id="1.10.260.40">
    <property type="entry name" value="lambda repressor-like DNA-binding domains"/>
    <property type="match status" value="1"/>
</dbReference>
<dbReference type="SUPFAM" id="SSF53822">
    <property type="entry name" value="Periplasmic binding protein-like I"/>
    <property type="match status" value="1"/>
</dbReference>
<dbReference type="PROSITE" id="PS50932">
    <property type="entry name" value="HTH_LACI_2"/>
    <property type="match status" value="1"/>
</dbReference>
<dbReference type="GO" id="GO:0003677">
    <property type="term" value="F:DNA binding"/>
    <property type="evidence" value="ECO:0007669"/>
    <property type="project" value="UniProtKB-KW"/>
</dbReference>
<dbReference type="EMBL" id="JBHMDM010000001">
    <property type="protein sequence ID" value="MFB9375931.1"/>
    <property type="molecule type" value="Genomic_DNA"/>
</dbReference>
<comment type="caution">
    <text evidence="7">The sequence shown here is derived from an EMBL/GenBank/DDBJ whole genome shotgun (WGS) entry which is preliminary data.</text>
</comment>
<evidence type="ECO:0000256" key="3">
    <source>
        <dbReference type="ARBA" id="ARBA00023125"/>
    </source>
</evidence>
<feature type="region of interest" description="Disordered" evidence="5">
    <location>
        <begin position="337"/>
        <end position="359"/>
    </location>
</feature>
<reference evidence="7 8" key="1">
    <citation type="submission" date="2024-09" db="EMBL/GenBank/DDBJ databases">
        <authorList>
            <person name="Sun Q."/>
            <person name="Mori K."/>
        </authorList>
    </citation>
    <scope>NUCLEOTIDE SEQUENCE [LARGE SCALE GENOMIC DNA]</scope>
    <source>
        <strain evidence="7 8">TISTR 1856</strain>
    </source>
</reference>
<evidence type="ECO:0000256" key="5">
    <source>
        <dbReference type="SAM" id="MobiDB-lite"/>
    </source>
</evidence>
<dbReference type="Pfam" id="PF00356">
    <property type="entry name" value="LacI"/>
    <property type="match status" value="1"/>
</dbReference>
<evidence type="ECO:0000259" key="6">
    <source>
        <dbReference type="PROSITE" id="PS50932"/>
    </source>
</evidence>
<evidence type="ECO:0000256" key="1">
    <source>
        <dbReference type="ARBA" id="ARBA00022491"/>
    </source>
</evidence>
<keyword evidence="2" id="KW-0805">Transcription regulation</keyword>
<dbReference type="PANTHER" id="PTHR30146">
    <property type="entry name" value="LACI-RELATED TRANSCRIPTIONAL REPRESSOR"/>
    <property type="match status" value="1"/>
</dbReference>
<dbReference type="PANTHER" id="PTHR30146:SF148">
    <property type="entry name" value="HTH-TYPE TRANSCRIPTIONAL REPRESSOR PURR-RELATED"/>
    <property type="match status" value="1"/>
</dbReference>
<keyword evidence="8" id="KW-1185">Reference proteome</keyword>
<keyword evidence="3 7" id="KW-0238">DNA-binding</keyword>
<dbReference type="RefSeq" id="WP_380139672.1">
    <property type="nucleotide sequence ID" value="NZ_JBHLUI010000012.1"/>
</dbReference>
<sequence length="359" mass="37083">MSGDDPMTVGTGEGRTPTMADIARVLGISRQSVSLALGDAPGPSPETRRRVREAAAALGYHPHLGAQALRRARSTTLGVVFSPAHAAETEILDGVYPAAAAHGCGVVLSPQTVRRSTAEAVGELLGHRCSALVVIGSDLRGRGLDDLVARAGVPVAQVGYGRRNAAYDVVRSAGETGLSDVVEHLHGLGHREITYVHTASKPATLVRRAGYLAAMARLGLVPDVVGGRGPEVEEVGAAAARHLLDRPGLPTAVVAANDQAAIGVLQTFARRGVRIPEDVSLTGFDDAAPARFSSADLTTVAQDPGGLGAAAVEVVLARRDDPARRPVEVVRPTRLVVRGSTAAPGRTTGPTTGPTTRRE</sequence>
<dbReference type="Gene3D" id="3.40.50.2300">
    <property type="match status" value="2"/>
</dbReference>
<evidence type="ECO:0000256" key="4">
    <source>
        <dbReference type="ARBA" id="ARBA00023163"/>
    </source>
</evidence>
<gene>
    <name evidence="7" type="ORF">ACFFVI_03010</name>
</gene>
<evidence type="ECO:0000313" key="7">
    <source>
        <dbReference type="EMBL" id="MFB9375931.1"/>
    </source>
</evidence>